<comment type="caution">
    <text evidence="2">The sequence shown here is derived from an EMBL/GenBank/DDBJ whole genome shotgun (WGS) entry which is preliminary data.</text>
</comment>
<dbReference type="InterPro" id="IPR030395">
    <property type="entry name" value="GP_PDE_dom"/>
</dbReference>
<dbReference type="Proteomes" id="UP001597120">
    <property type="component" value="Unassembled WGS sequence"/>
</dbReference>
<dbReference type="SUPFAM" id="SSF51695">
    <property type="entry name" value="PLC-like phosphodiesterases"/>
    <property type="match status" value="1"/>
</dbReference>
<dbReference type="Gene3D" id="3.20.20.190">
    <property type="entry name" value="Phosphatidylinositol (PI) phosphodiesterase"/>
    <property type="match status" value="1"/>
</dbReference>
<accession>A0ABW3D7B1</accession>
<dbReference type="InterPro" id="IPR017946">
    <property type="entry name" value="PLC-like_Pdiesterase_TIM-brl"/>
</dbReference>
<reference evidence="3" key="1">
    <citation type="journal article" date="2019" name="Int. J. Syst. Evol. Microbiol.">
        <title>The Global Catalogue of Microorganisms (GCM) 10K type strain sequencing project: providing services to taxonomists for standard genome sequencing and annotation.</title>
        <authorList>
            <consortium name="The Broad Institute Genomics Platform"/>
            <consortium name="The Broad Institute Genome Sequencing Center for Infectious Disease"/>
            <person name="Wu L."/>
            <person name="Ma J."/>
        </authorList>
    </citation>
    <scope>NUCLEOTIDE SEQUENCE [LARGE SCALE GENOMIC DNA]</scope>
    <source>
        <strain evidence="3">CCUG 57263</strain>
    </source>
</reference>
<proteinExistence type="predicted"/>
<dbReference type="PANTHER" id="PTHR46211">
    <property type="entry name" value="GLYCEROPHOSPHORYL DIESTER PHOSPHODIESTERASE"/>
    <property type="match status" value="1"/>
</dbReference>
<evidence type="ECO:0000259" key="1">
    <source>
        <dbReference type="PROSITE" id="PS51704"/>
    </source>
</evidence>
<protein>
    <submittedName>
        <fullName evidence="2">Glycerophosphodiester phosphodiesterase</fullName>
    </submittedName>
</protein>
<evidence type="ECO:0000313" key="3">
    <source>
        <dbReference type="Proteomes" id="UP001597120"/>
    </source>
</evidence>
<gene>
    <name evidence="2" type="ORF">ACFQ03_07725</name>
</gene>
<organism evidence="2 3">
    <name type="scientific">Paenibacillus residui</name>
    <dbReference type="NCBI Taxonomy" id="629724"/>
    <lineage>
        <taxon>Bacteria</taxon>
        <taxon>Bacillati</taxon>
        <taxon>Bacillota</taxon>
        <taxon>Bacilli</taxon>
        <taxon>Bacillales</taxon>
        <taxon>Paenibacillaceae</taxon>
        <taxon>Paenibacillus</taxon>
    </lineage>
</organism>
<keyword evidence="3" id="KW-1185">Reference proteome</keyword>
<dbReference type="EMBL" id="JBHTIU010000027">
    <property type="protein sequence ID" value="MFD0869035.1"/>
    <property type="molecule type" value="Genomic_DNA"/>
</dbReference>
<dbReference type="PROSITE" id="PS51704">
    <property type="entry name" value="GP_PDE"/>
    <property type="match status" value="1"/>
</dbReference>
<dbReference type="RefSeq" id="WP_144932702.1">
    <property type="nucleotide sequence ID" value="NZ_JBHTIU010000027.1"/>
</dbReference>
<feature type="domain" description="GP-PDE" evidence="1">
    <location>
        <begin position="3"/>
        <end position="230"/>
    </location>
</feature>
<sequence length="235" mass="26992">MTIRGVAHRGDPVRFPENTLSAFEAAVNHSYSHLELDVQLSRDGVPVICHDLSVDRTTDGSGRIKDLTLAELKKLRIGQEELPTLEEALTLLKDRIIVNIELKQLGRYYPGLEEASLEVVRKLGMEEQVFFTSFDHYSVLRMRELHSEVGLGWINHGASPAFFPLMKERNLRYLAVGYRYLTPEFIRECEQNEIQLIAWTVDDEEHMRMISRYPSLLVCTNELSRWAEVSGHPVP</sequence>
<dbReference type="Pfam" id="PF03009">
    <property type="entry name" value="GDPD"/>
    <property type="match status" value="1"/>
</dbReference>
<dbReference type="PANTHER" id="PTHR46211:SF14">
    <property type="entry name" value="GLYCEROPHOSPHODIESTER PHOSPHODIESTERASE"/>
    <property type="match status" value="1"/>
</dbReference>
<evidence type="ECO:0000313" key="2">
    <source>
        <dbReference type="EMBL" id="MFD0869035.1"/>
    </source>
</evidence>
<name>A0ABW3D7B1_9BACL</name>